<evidence type="ECO:0000259" key="6">
    <source>
        <dbReference type="PROSITE" id="PS50102"/>
    </source>
</evidence>
<dbReference type="SMART" id="SM00360">
    <property type="entry name" value="RRM"/>
    <property type="match status" value="1"/>
</dbReference>
<dbReference type="InterPro" id="IPR011989">
    <property type="entry name" value="ARM-like"/>
</dbReference>
<accession>A0A7J0FNQ5</accession>
<dbReference type="GO" id="GO:0061630">
    <property type="term" value="F:ubiquitin protein ligase activity"/>
    <property type="evidence" value="ECO:0007669"/>
    <property type="project" value="UniProtKB-EC"/>
</dbReference>
<evidence type="ECO:0000259" key="7">
    <source>
        <dbReference type="PROSITE" id="PS51698"/>
    </source>
</evidence>
<dbReference type="Pfam" id="PF25598">
    <property type="entry name" value="ARM_PUB"/>
    <property type="match status" value="2"/>
</dbReference>
<dbReference type="CDD" id="cd16664">
    <property type="entry name" value="RING-Ubox_PUB"/>
    <property type="match status" value="1"/>
</dbReference>
<dbReference type="Gene3D" id="3.30.40.10">
    <property type="entry name" value="Zinc/RING finger domain, C3HC4 (zinc finger)"/>
    <property type="match status" value="1"/>
</dbReference>
<evidence type="ECO:0000313" key="9">
    <source>
        <dbReference type="Proteomes" id="UP000585474"/>
    </source>
</evidence>
<name>A0A7J0FNQ5_9ERIC</name>
<dbReference type="EMBL" id="BJWL01000013">
    <property type="protein sequence ID" value="GFZ00353.1"/>
    <property type="molecule type" value="Genomic_DNA"/>
</dbReference>
<dbReference type="PROSITE" id="PS50102">
    <property type="entry name" value="RRM"/>
    <property type="match status" value="1"/>
</dbReference>
<reference evidence="8 9" key="1">
    <citation type="submission" date="2019-07" db="EMBL/GenBank/DDBJ databases">
        <title>De Novo Assembly of kiwifruit Actinidia rufa.</title>
        <authorList>
            <person name="Sugita-Konishi S."/>
            <person name="Sato K."/>
            <person name="Mori E."/>
            <person name="Abe Y."/>
            <person name="Kisaki G."/>
            <person name="Hamano K."/>
            <person name="Suezawa K."/>
            <person name="Otani M."/>
            <person name="Fukuda T."/>
            <person name="Manabe T."/>
            <person name="Gomi K."/>
            <person name="Tabuchi M."/>
            <person name="Akimitsu K."/>
            <person name="Kataoka I."/>
        </authorList>
    </citation>
    <scope>NUCLEOTIDE SEQUENCE [LARGE SCALE GENOMIC DNA]</scope>
    <source>
        <strain evidence="9">cv. Fuchu</strain>
    </source>
</reference>
<dbReference type="GO" id="GO:0016567">
    <property type="term" value="P:protein ubiquitination"/>
    <property type="evidence" value="ECO:0007669"/>
    <property type="project" value="UniProtKB-UniPathway"/>
</dbReference>
<keyword evidence="9" id="KW-1185">Reference proteome</keyword>
<dbReference type="UniPathway" id="UPA00143"/>
<dbReference type="PANTHER" id="PTHR32343:SF29">
    <property type="entry name" value="RNA-BINDING (RRM_RBD_RNP MOTIFS) FAMILY PROTEIN"/>
    <property type="match status" value="1"/>
</dbReference>
<dbReference type="InterPro" id="IPR045210">
    <property type="entry name" value="RING-Ubox_PUB"/>
</dbReference>
<dbReference type="InterPro" id="IPR012677">
    <property type="entry name" value="Nucleotide-bd_a/b_plait_sf"/>
</dbReference>
<feature type="domain" description="U-box" evidence="7">
    <location>
        <begin position="22"/>
        <end position="96"/>
    </location>
</feature>
<comment type="catalytic activity">
    <reaction evidence="1">
        <text>S-ubiquitinyl-[E2 ubiquitin-conjugating enzyme]-L-cysteine + [acceptor protein]-L-lysine = [E2 ubiquitin-conjugating enzyme]-L-cysteine + N(6)-ubiquitinyl-[acceptor protein]-L-lysine.</text>
        <dbReference type="EC" id="2.3.2.27"/>
    </reaction>
</comment>
<keyword evidence="4" id="KW-0808">Transferase</keyword>
<dbReference type="Gene3D" id="3.30.70.330">
    <property type="match status" value="1"/>
</dbReference>
<keyword evidence="5" id="KW-0694">RNA-binding</keyword>
<evidence type="ECO:0000256" key="5">
    <source>
        <dbReference type="PROSITE-ProRule" id="PRU00176"/>
    </source>
</evidence>
<dbReference type="SUPFAM" id="SSF54928">
    <property type="entry name" value="RNA-binding domain, RBD"/>
    <property type="match status" value="1"/>
</dbReference>
<dbReference type="InterPro" id="IPR003613">
    <property type="entry name" value="Ubox_domain"/>
</dbReference>
<evidence type="ECO:0000256" key="2">
    <source>
        <dbReference type="ARBA" id="ARBA00004906"/>
    </source>
</evidence>
<evidence type="ECO:0000256" key="4">
    <source>
        <dbReference type="ARBA" id="ARBA00022679"/>
    </source>
</evidence>
<dbReference type="AlphaFoldDB" id="A0A7J0FNQ5"/>
<organism evidence="8 9">
    <name type="scientific">Actinidia rufa</name>
    <dbReference type="NCBI Taxonomy" id="165716"/>
    <lineage>
        <taxon>Eukaryota</taxon>
        <taxon>Viridiplantae</taxon>
        <taxon>Streptophyta</taxon>
        <taxon>Embryophyta</taxon>
        <taxon>Tracheophyta</taxon>
        <taxon>Spermatophyta</taxon>
        <taxon>Magnoliopsida</taxon>
        <taxon>eudicotyledons</taxon>
        <taxon>Gunneridae</taxon>
        <taxon>Pentapetalae</taxon>
        <taxon>asterids</taxon>
        <taxon>Ericales</taxon>
        <taxon>Actinidiaceae</taxon>
        <taxon>Actinidia</taxon>
    </lineage>
</organism>
<comment type="pathway">
    <text evidence="2">Protein modification; protein ubiquitination.</text>
</comment>
<dbReference type="Pfam" id="PF04564">
    <property type="entry name" value="U-box"/>
    <property type="match status" value="1"/>
</dbReference>
<evidence type="ECO:0000256" key="1">
    <source>
        <dbReference type="ARBA" id="ARBA00000900"/>
    </source>
</evidence>
<dbReference type="SUPFAM" id="SSF48371">
    <property type="entry name" value="ARM repeat"/>
    <property type="match status" value="1"/>
</dbReference>
<evidence type="ECO:0000256" key="3">
    <source>
        <dbReference type="ARBA" id="ARBA00012483"/>
    </source>
</evidence>
<dbReference type="SUPFAM" id="SSF57850">
    <property type="entry name" value="RING/U-box"/>
    <property type="match status" value="1"/>
</dbReference>
<protein>
    <recommendedName>
        <fullName evidence="3">RING-type E3 ubiquitin transferase</fullName>
        <ecNumber evidence="3">2.3.2.27</ecNumber>
    </recommendedName>
</protein>
<dbReference type="OrthoDB" id="10064100at2759"/>
<dbReference type="GO" id="GO:0003723">
    <property type="term" value="F:RNA binding"/>
    <property type="evidence" value="ECO:0007669"/>
    <property type="project" value="UniProtKB-UniRule"/>
</dbReference>
<dbReference type="FunFam" id="3.30.70.330:FF:000820">
    <property type="entry name" value="RNA recognition motif-containing protein"/>
    <property type="match status" value="1"/>
</dbReference>
<dbReference type="InterPro" id="IPR058678">
    <property type="entry name" value="ARM_PUB"/>
</dbReference>
<feature type="domain" description="RRM" evidence="6">
    <location>
        <begin position="423"/>
        <end position="497"/>
    </location>
</feature>
<dbReference type="Gene3D" id="1.25.10.10">
    <property type="entry name" value="Leucine-rich Repeat Variant"/>
    <property type="match status" value="1"/>
</dbReference>
<dbReference type="PROSITE" id="PS51698">
    <property type="entry name" value="U_BOX"/>
    <property type="match status" value="1"/>
</dbReference>
<dbReference type="EC" id="2.3.2.27" evidence="3"/>
<sequence>MARPESDSPRRKKKLEGGLNLITPTNFRCPISLDLMKDPVTLSTGITYDWDSIDTWIESGNNMRPITKQGLTNLDPIPNYTIRKRIQDGCVQNRGIDRIPTPPTLLTSLEASEIVSKVVVVEDREGCLETVEKIKDLVKESDWNRRSVVAHGGGIALSTAFEAMSEPKASFCQNGIVLREILSVLTLMFPLDEKAKSPLCSSPSLTCIVWLLKHGDRLGQRNAILVLQEIVSTDQEMANALVEIQGAIGALVNLIKESSCPTTTKASLMTIYYMVSSSISNQKVIARFVEVGIVPLLLEMLVDSERSCRFLVKKLSRVSDLATEFLVSILWKLSKSEKREEEGGGVVIAQALQVGAFQKLLLLLQVGCGERTKEKAKDDVFYWIVWSIRSHLQVPMDHTDSRVGANVPPSSPHNWTINVSDIRTVQVSNISLAASEKDIKEFFSFSGDIQYVEMQRETKTSQLAYVTFKDPQGADTAVLLTGSTIADLSVSITPVENYQLPPDAPPLTPNDTKATATDSAVKKTEDVVSTMLAKGFILGKDALTKAKSFDERHHFTSNASATVASIDRKMGLSEKLSMGTLVVNEKVREMDERFQVYEKTKSALASVEQKASTAGSVIMSNRYVLTGASWVTSAFSAVTKAAEDVSTMTKEKVEKAEEENKEILYKENAAIINDFAKVHLDESPVGALPVAVVPASSADDHKFTII</sequence>
<evidence type="ECO:0000313" key="8">
    <source>
        <dbReference type="EMBL" id="GFZ00353.1"/>
    </source>
</evidence>
<dbReference type="InterPro" id="IPR013083">
    <property type="entry name" value="Znf_RING/FYVE/PHD"/>
</dbReference>
<dbReference type="InterPro" id="IPR035979">
    <property type="entry name" value="RBD_domain_sf"/>
</dbReference>
<dbReference type="InterPro" id="IPR000504">
    <property type="entry name" value="RRM_dom"/>
</dbReference>
<gene>
    <name evidence="8" type="ORF">Acr_13g0017520</name>
</gene>
<dbReference type="Pfam" id="PF00076">
    <property type="entry name" value="RRM_1"/>
    <property type="match status" value="1"/>
</dbReference>
<dbReference type="Proteomes" id="UP000585474">
    <property type="component" value="Unassembled WGS sequence"/>
</dbReference>
<proteinExistence type="predicted"/>
<dbReference type="PANTHER" id="PTHR32343">
    <property type="entry name" value="SERINE/ARGININE-RICH SPLICING FACTOR"/>
    <property type="match status" value="1"/>
</dbReference>
<dbReference type="InterPro" id="IPR016024">
    <property type="entry name" value="ARM-type_fold"/>
</dbReference>
<dbReference type="SMART" id="SM00504">
    <property type="entry name" value="Ubox"/>
    <property type="match status" value="1"/>
</dbReference>
<comment type="caution">
    <text evidence="8">The sequence shown here is derived from an EMBL/GenBank/DDBJ whole genome shotgun (WGS) entry which is preliminary data.</text>
</comment>